<dbReference type="Gene3D" id="3.40.50.1820">
    <property type="entry name" value="alpha/beta hydrolase"/>
    <property type="match status" value="1"/>
</dbReference>
<proteinExistence type="predicted"/>
<dbReference type="EMBL" id="CP066026">
    <property type="protein sequence ID" value="QQB88211.1"/>
    <property type="molecule type" value="Genomic_DNA"/>
</dbReference>
<accession>A0A410NX03</accession>
<dbReference type="GO" id="GO:0006508">
    <property type="term" value="P:proteolysis"/>
    <property type="evidence" value="ECO:0007669"/>
    <property type="project" value="InterPro"/>
</dbReference>
<evidence type="ECO:0000259" key="2">
    <source>
        <dbReference type="Pfam" id="PF00326"/>
    </source>
</evidence>
<reference evidence="3 5" key="1">
    <citation type="submission" date="2019-01" db="EMBL/GenBank/DDBJ databases">
        <title>Brevundimonas diminuta Genome sequencing and assembly.</title>
        <authorList>
            <person name="Chen H."/>
        </authorList>
    </citation>
    <scope>NUCLEOTIDE SEQUENCE [LARGE SCALE GENOMIC DNA]</scope>
    <source>
        <strain evidence="3">ATCC</strain>
        <strain evidence="5">ATCC(B) 19146</strain>
    </source>
</reference>
<reference evidence="4 6" key="2">
    <citation type="submission" date="2020-12" db="EMBL/GenBank/DDBJ databases">
        <title>FDA dAtabase for Regulatory Grade micrObial Sequences (FDA-ARGOS): Supporting development and validation of Infectious Disease Dx tests.</title>
        <authorList>
            <person name="Kerrigan L."/>
            <person name="Long C."/>
            <person name="Tallon L."/>
            <person name="Sadzewicz L."/>
            <person name="Zhao X."/>
            <person name="Boylan J."/>
            <person name="Ott S."/>
            <person name="Bowen H."/>
            <person name="Vavikolanu K."/>
            <person name="Mehta A."/>
            <person name="Aluvathingal J."/>
            <person name="Nadendla S."/>
            <person name="Yan Y."/>
            <person name="Sichtig H."/>
        </authorList>
    </citation>
    <scope>NUCLEOTIDE SEQUENCE [LARGE SCALE GENOMIC DNA]</scope>
    <source>
        <strain evidence="4 6">FDAARGOS_1026</strain>
    </source>
</reference>
<dbReference type="GO" id="GO:0004252">
    <property type="term" value="F:serine-type endopeptidase activity"/>
    <property type="evidence" value="ECO:0007669"/>
    <property type="project" value="TreeGrafter"/>
</dbReference>
<dbReference type="SUPFAM" id="SSF53474">
    <property type="entry name" value="alpha/beta-Hydrolases"/>
    <property type="match status" value="1"/>
</dbReference>
<organism evidence="3 5">
    <name type="scientific">Brevundimonas diminuta</name>
    <name type="common">Pseudomonas diminuta</name>
    <dbReference type="NCBI Taxonomy" id="293"/>
    <lineage>
        <taxon>Bacteria</taxon>
        <taxon>Pseudomonadati</taxon>
        <taxon>Pseudomonadota</taxon>
        <taxon>Alphaproteobacteria</taxon>
        <taxon>Caulobacterales</taxon>
        <taxon>Caulobacteraceae</taxon>
        <taxon>Brevundimonas</taxon>
    </lineage>
</organism>
<evidence type="ECO:0000256" key="1">
    <source>
        <dbReference type="ARBA" id="ARBA00022801"/>
    </source>
</evidence>
<dbReference type="KEGG" id="bdm:EQG53_08580"/>
<feature type="domain" description="Peptidase S9 prolyl oligopeptidase catalytic" evidence="2">
    <location>
        <begin position="393"/>
        <end position="589"/>
    </location>
</feature>
<dbReference type="RefSeq" id="WP_128719737.1">
    <property type="nucleotide sequence ID" value="NZ_BJNC01000012.1"/>
</dbReference>
<name>A0A410NX03_BREDI</name>
<keyword evidence="1" id="KW-0378">Hydrolase</keyword>
<dbReference type="Pfam" id="PF00326">
    <property type="entry name" value="Peptidase_S9"/>
    <property type="match status" value="1"/>
</dbReference>
<evidence type="ECO:0000313" key="6">
    <source>
        <dbReference type="Proteomes" id="UP000596117"/>
    </source>
</evidence>
<evidence type="ECO:0000313" key="5">
    <source>
        <dbReference type="Proteomes" id="UP000287388"/>
    </source>
</evidence>
<sequence length="594" mass="66208">MGSDPRSEIVAAQFIKNDRLFVTTQQLTDFSLSGAAERSYRTRTQVLDLEGNPTRIGLKFDGLTDEQQQFVGVGGLVSSLPQDPQSILVRDPMRGDTYSLNLYTGRSERKERGSDRFNSPQADLNGEIRARQQFDFDNGAAYIAQWIKDPSGNWAEHFRWYARDRKPISIAGFSNDPNIIFVSNVEGRDHDAIYEYDIAQRKLGETAFAHPYFRASGVVRSRAPQDFGEVLGFTYDAERGRIYWVDPQMEAAFNQIRTALGVRDVTVDWKDIATGQAARLSVGDGADIDIVSYTEDRSKFIIRKAGGSLPPEYYVLQDGRMALLGRANPELREAKLGPVSLIQYAARDGLMIPAILTKPDPAVFGPGPYPAIITPHGGPWARDELDWDPTGWTQYFATRGYAVLQPQFRGSEGWGQTLWRAGDGEWGRKMQDDNDDGARYLIAQGIAAPDRIAMHGYSYGGYASMMAAVRPNGLYQCAIAGAGPATIDLFKKGTYNNRFLREFQHPTANGEDPLRRIGEVSIPIYLYTGDRDTRVIPAESRTFAAALERLGKPVQLRILPDMEHTMNTWTPENTEAILTSIEEFLKNSCGPNGL</sequence>
<dbReference type="Proteomes" id="UP000287388">
    <property type="component" value="Chromosome"/>
</dbReference>
<dbReference type="InterPro" id="IPR029058">
    <property type="entry name" value="AB_hydrolase_fold"/>
</dbReference>
<evidence type="ECO:0000313" key="4">
    <source>
        <dbReference type="EMBL" id="QQB88211.1"/>
    </source>
</evidence>
<protein>
    <submittedName>
        <fullName evidence="3">S9 family peptidase</fullName>
    </submittedName>
</protein>
<dbReference type="InterPro" id="IPR001375">
    <property type="entry name" value="Peptidase_S9_cat"/>
</dbReference>
<gene>
    <name evidence="3" type="ORF">EQG53_08580</name>
    <name evidence="4" type="ORF">I6H83_13855</name>
</gene>
<dbReference type="PANTHER" id="PTHR42776">
    <property type="entry name" value="SERINE PEPTIDASE S9 FAMILY MEMBER"/>
    <property type="match status" value="1"/>
</dbReference>
<dbReference type="AlphaFoldDB" id="A0A410NX03"/>
<keyword evidence="6" id="KW-1185">Reference proteome</keyword>
<dbReference type="EMBL" id="CP035093">
    <property type="protein sequence ID" value="QAT14412.1"/>
    <property type="molecule type" value="Genomic_DNA"/>
</dbReference>
<evidence type="ECO:0000313" key="3">
    <source>
        <dbReference type="EMBL" id="QAT14412.1"/>
    </source>
</evidence>
<dbReference type="Proteomes" id="UP000596117">
    <property type="component" value="Chromosome"/>
</dbReference>
<dbReference type="PANTHER" id="PTHR42776:SF27">
    <property type="entry name" value="DIPEPTIDYL PEPTIDASE FAMILY MEMBER 6"/>
    <property type="match status" value="1"/>
</dbReference>